<evidence type="ECO:0000256" key="5">
    <source>
        <dbReference type="ARBA" id="ARBA00023004"/>
    </source>
</evidence>
<evidence type="ECO:0000259" key="8">
    <source>
        <dbReference type="PROSITE" id="PS51918"/>
    </source>
</evidence>
<dbReference type="GO" id="GO:0046872">
    <property type="term" value="F:metal ion binding"/>
    <property type="evidence" value="ECO:0007669"/>
    <property type="project" value="UniProtKB-KW"/>
</dbReference>
<evidence type="ECO:0000256" key="2">
    <source>
        <dbReference type="ARBA" id="ARBA00022485"/>
    </source>
</evidence>
<dbReference type="InterPro" id="IPR013785">
    <property type="entry name" value="Aldolase_TIM"/>
</dbReference>
<keyword evidence="3" id="KW-0949">S-adenosyl-L-methionine</keyword>
<name>A0A7R6SYP8_9BACT</name>
<evidence type="ECO:0000256" key="4">
    <source>
        <dbReference type="ARBA" id="ARBA00022723"/>
    </source>
</evidence>
<keyword evidence="9" id="KW-0456">Lyase</keyword>
<comment type="cofactor">
    <cofactor evidence="7">
        <name>[2Fe-2S] cluster</name>
        <dbReference type="ChEBI" id="CHEBI:190135"/>
    </cofactor>
</comment>
<dbReference type="GO" id="GO:0051539">
    <property type="term" value="F:4 iron, 4 sulfur cluster binding"/>
    <property type="evidence" value="ECO:0007669"/>
    <property type="project" value="UniProtKB-KW"/>
</dbReference>
<dbReference type="Pfam" id="PF06968">
    <property type="entry name" value="BATS"/>
    <property type="match status" value="1"/>
</dbReference>
<dbReference type="Proteomes" id="UP000595564">
    <property type="component" value="Chromosome"/>
</dbReference>
<evidence type="ECO:0000313" key="9">
    <source>
        <dbReference type="EMBL" id="BBB32055.1"/>
    </source>
</evidence>
<dbReference type="PROSITE" id="PS51918">
    <property type="entry name" value="RADICAL_SAM"/>
    <property type="match status" value="1"/>
</dbReference>
<gene>
    <name evidence="9" type="ORF">TTHT_0464</name>
</gene>
<dbReference type="InterPro" id="IPR006638">
    <property type="entry name" value="Elp3/MiaA/NifB-like_rSAM"/>
</dbReference>
<dbReference type="PANTHER" id="PTHR43583">
    <property type="entry name" value="2-IMINOACETATE SYNTHASE"/>
    <property type="match status" value="1"/>
</dbReference>
<dbReference type="SUPFAM" id="SSF102114">
    <property type="entry name" value="Radical SAM enzymes"/>
    <property type="match status" value="1"/>
</dbReference>
<feature type="domain" description="Radical SAM core" evidence="8">
    <location>
        <begin position="75"/>
        <end position="316"/>
    </location>
</feature>
<keyword evidence="10" id="KW-1185">Reference proteome</keyword>
<dbReference type="AlphaFoldDB" id="A0A7R6SYP8"/>
<dbReference type="GO" id="GO:0036355">
    <property type="term" value="F:2-iminoacetate synthase activity"/>
    <property type="evidence" value="ECO:0007669"/>
    <property type="project" value="UniProtKB-EC"/>
</dbReference>
<dbReference type="InterPro" id="IPR034428">
    <property type="entry name" value="ThiH/NoCL/HydG-like"/>
</dbReference>
<dbReference type="InterPro" id="IPR058240">
    <property type="entry name" value="rSAM_sf"/>
</dbReference>
<protein>
    <submittedName>
        <fullName evidence="9">2-iminoacetate synthase</fullName>
        <ecNumber evidence="9">4.1.99.19</ecNumber>
    </submittedName>
</protein>
<evidence type="ECO:0000256" key="1">
    <source>
        <dbReference type="ARBA" id="ARBA00001966"/>
    </source>
</evidence>
<dbReference type="PANTHER" id="PTHR43583:SF2">
    <property type="entry name" value="THIAZOLE BIOSYNTHESIS PROTEIN"/>
    <property type="match status" value="1"/>
</dbReference>
<proteinExistence type="predicted"/>
<reference evidence="9 10" key="1">
    <citation type="journal article" date="2012" name="Extremophiles">
        <title>Thermotomaculum hydrothermale gen. nov., sp. nov., a novel heterotrophic thermophile within the phylum Acidobacteria from a deep-sea hydrothermal vent chimney in the Southern Okinawa Trough.</title>
        <authorList>
            <person name="Izumi H."/>
            <person name="Nunoura T."/>
            <person name="Miyazaki M."/>
            <person name="Mino S."/>
            <person name="Toki T."/>
            <person name="Takai K."/>
            <person name="Sako Y."/>
            <person name="Sawabe T."/>
            <person name="Nakagawa S."/>
        </authorList>
    </citation>
    <scope>NUCLEOTIDE SEQUENCE [LARGE SCALE GENOMIC DNA]</scope>
    <source>
        <strain evidence="9 10">AC55</strain>
    </source>
</reference>
<dbReference type="SFLD" id="SFLDF00319">
    <property type="entry name" value="Fe_hydrogenase_maturase_(HydG"/>
    <property type="match status" value="1"/>
</dbReference>
<evidence type="ECO:0000256" key="3">
    <source>
        <dbReference type="ARBA" id="ARBA00022691"/>
    </source>
</evidence>
<sequence length="464" mass="52805">MVLTKETGFIDHEKIYEYLANTKPPERSEVEEILSHARELKGISFEETEKLLLVEDDELLEEIFKTANYIKNEIYGKRLVLFAPLYVSNLCNNDCVYCGFRVSNRKLKRATLTIEQVKEEIKSLVSQGHKRVLLVSGEGLGESALDYTIKCIEAIYSTKVGNGEIRRINVNIAPLSVEGFKRLKEAKIGTYQLFQETYHYPTYKKVHPRGPKSDYLYHLTAMDRAFKAGIDDVGVGILFGLYDYKFEILALLQHIRHLEKEFGLGPHTISVPRIEPADGAPLSYEPPYPVSDKEFKKIIALLRITVPYTGIILSTRETPEMRREAFSLGVSQISAGSRTNPGGYSSKDAGEQFSLGDHRTIDEVIYDVCKLGYIPSFCTGCYRLGRTGLDFMDLAKPGLIKLYCLPNAITTFKEYLVDYASAETREIGNKLIANMINEIPHEKIREKTVKYLQRIEKGERDLYF</sequence>
<dbReference type="CDD" id="cd01335">
    <property type="entry name" value="Radical_SAM"/>
    <property type="match status" value="1"/>
</dbReference>
<evidence type="ECO:0000256" key="6">
    <source>
        <dbReference type="ARBA" id="ARBA00023014"/>
    </source>
</evidence>
<dbReference type="RefSeq" id="WP_201328394.1">
    <property type="nucleotide sequence ID" value="NZ_AP017470.1"/>
</dbReference>
<dbReference type="SFLD" id="SFLDG01081">
    <property type="entry name" value="cleavage_of_the_Ca-Cb_bond_in"/>
    <property type="match status" value="1"/>
</dbReference>
<dbReference type="NCBIfam" id="TIGR03955">
    <property type="entry name" value="rSAM_HydG"/>
    <property type="match status" value="1"/>
</dbReference>
<evidence type="ECO:0000313" key="10">
    <source>
        <dbReference type="Proteomes" id="UP000595564"/>
    </source>
</evidence>
<evidence type="ECO:0000256" key="7">
    <source>
        <dbReference type="ARBA" id="ARBA00034078"/>
    </source>
</evidence>
<dbReference type="EC" id="4.1.99.19" evidence="9"/>
<dbReference type="SMART" id="SM00729">
    <property type="entry name" value="Elp3"/>
    <property type="match status" value="1"/>
</dbReference>
<dbReference type="Gene3D" id="3.20.20.70">
    <property type="entry name" value="Aldolase class I"/>
    <property type="match status" value="1"/>
</dbReference>
<dbReference type="SFLD" id="SFLDS00029">
    <property type="entry name" value="Radical_SAM"/>
    <property type="match status" value="1"/>
</dbReference>
<keyword evidence="5" id="KW-0408">Iron</keyword>
<dbReference type="InterPro" id="IPR007197">
    <property type="entry name" value="rSAM"/>
</dbReference>
<keyword evidence="2" id="KW-0004">4Fe-4S</keyword>
<dbReference type="InterPro" id="IPR010722">
    <property type="entry name" value="BATS_dom"/>
</dbReference>
<keyword evidence="6" id="KW-0411">Iron-sulfur</keyword>
<dbReference type="Pfam" id="PF04055">
    <property type="entry name" value="Radical_SAM"/>
    <property type="match status" value="1"/>
</dbReference>
<dbReference type="SMART" id="SM00876">
    <property type="entry name" value="BATS"/>
    <property type="match status" value="1"/>
</dbReference>
<dbReference type="SFLD" id="SFLDG01060">
    <property type="entry name" value="BATS_domain_containing"/>
    <property type="match status" value="1"/>
</dbReference>
<dbReference type="InterPro" id="IPR024007">
    <property type="entry name" value="FeFe-hyd_mat_HydG"/>
</dbReference>
<dbReference type="KEGG" id="thyd:TTHT_0464"/>
<accession>A0A7R6SYP8</accession>
<keyword evidence="4" id="KW-0479">Metal-binding</keyword>
<organism evidence="9 10">
    <name type="scientific">Thermotomaculum hydrothermale</name>
    <dbReference type="NCBI Taxonomy" id="981385"/>
    <lineage>
        <taxon>Bacteria</taxon>
        <taxon>Pseudomonadati</taxon>
        <taxon>Acidobacteriota</taxon>
        <taxon>Holophagae</taxon>
        <taxon>Thermotomaculales</taxon>
        <taxon>Thermotomaculaceae</taxon>
        <taxon>Thermotomaculum</taxon>
    </lineage>
</organism>
<comment type="cofactor">
    <cofactor evidence="1">
        <name>[4Fe-4S] cluster</name>
        <dbReference type="ChEBI" id="CHEBI:49883"/>
    </cofactor>
</comment>
<dbReference type="EMBL" id="AP017470">
    <property type="protein sequence ID" value="BBB32055.1"/>
    <property type="molecule type" value="Genomic_DNA"/>
</dbReference>